<evidence type="ECO:0000256" key="1">
    <source>
        <dbReference type="SAM" id="SignalP"/>
    </source>
</evidence>
<dbReference type="Proteomes" id="UP001164653">
    <property type="component" value="Chromosome"/>
</dbReference>
<gene>
    <name evidence="2" type="ORF">ON006_22480</name>
</gene>
<sequence>MKTIYQFVYALLIIFAASLSVSAQCTLTEPAVELNYVSGNGGNCTVNLNLSFTIDRNNGNKYTYVHLWSPLSYPNIDYKKAPTAAELTSSLLATLAINTDGVASLLSTYSADPDNVFPLTGLTITEEDLGSNISRITIDNIQFVVPGACETLPILKGDVWSTQAQSKNPPVHCFSKGFNLSINDPLVAGIINCNDPDGPRTYDLDITSTNPIQFPIEYKLYLDDGVLTGGNATFTSDDQLIYTSPPFNLSASTPLNSKNEPYTYGNLEDKRSIWVVVTAPSLPNAIVAELKNNCTTTLPVTLARFSGDLLDDAITLSWTTTEESGSSYFDVERSADLSEFIKLGRIQSQGTTSVTQHYNFMDKSPLKGNNYYRLKMVDLNGSSEHSRIISVANNSNSVSFELLGNPVVNREIRFVLKNESVKNARLYDLNGKQIHFKLNQSGNTFTLKPYSNIPTGLYILSLGSDKGVQTKKVLVP</sequence>
<keyword evidence="3" id="KW-1185">Reference proteome</keyword>
<name>A0A9E8N616_9BACT</name>
<dbReference type="InterPro" id="IPR026444">
    <property type="entry name" value="Secre_tail"/>
</dbReference>
<dbReference type="Gene3D" id="2.60.40.10">
    <property type="entry name" value="Immunoglobulins"/>
    <property type="match status" value="1"/>
</dbReference>
<reference evidence="2" key="1">
    <citation type="submission" date="2022-11" db="EMBL/GenBank/DDBJ databases">
        <title>Dyadobacter pollutisoli sp. nov., isolated from plastic dumped soil.</title>
        <authorList>
            <person name="Kim J.M."/>
            <person name="Kim K.R."/>
            <person name="Lee J.K."/>
            <person name="Hao L."/>
            <person name="Jeon C.O."/>
        </authorList>
    </citation>
    <scope>NUCLEOTIDE SEQUENCE</scope>
    <source>
        <strain evidence="2">U1</strain>
    </source>
</reference>
<proteinExistence type="predicted"/>
<dbReference type="RefSeq" id="WP_244824466.1">
    <property type="nucleotide sequence ID" value="NZ_CP112998.1"/>
</dbReference>
<accession>A0A9E8N616</accession>
<dbReference type="AlphaFoldDB" id="A0A9E8N616"/>
<dbReference type="EMBL" id="CP112998">
    <property type="protein sequence ID" value="WAC10504.1"/>
    <property type="molecule type" value="Genomic_DNA"/>
</dbReference>
<protein>
    <submittedName>
        <fullName evidence="2">T9SS type A sorting domain-containing protein</fullName>
    </submittedName>
</protein>
<dbReference type="NCBIfam" id="TIGR04183">
    <property type="entry name" value="Por_Secre_tail"/>
    <property type="match status" value="1"/>
</dbReference>
<dbReference type="KEGG" id="dpf:ON006_22480"/>
<evidence type="ECO:0000313" key="3">
    <source>
        <dbReference type="Proteomes" id="UP001164653"/>
    </source>
</evidence>
<organism evidence="2 3">
    <name type="scientific">Dyadobacter pollutisoli</name>
    <dbReference type="NCBI Taxonomy" id="2910158"/>
    <lineage>
        <taxon>Bacteria</taxon>
        <taxon>Pseudomonadati</taxon>
        <taxon>Bacteroidota</taxon>
        <taxon>Cytophagia</taxon>
        <taxon>Cytophagales</taxon>
        <taxon>Spirosomataceae</taxon>
        <taxon>Dyadobacter</taxon>
    </lineage>
</organism>
<feature type="signal peptide" evidence="1">
    <location>
        <begin position="1"/>
        <end position="23"/>
    </location>
</feature>
<evidence type="ECO:0000313" key="2">
    <source>
        <dbReference type="EMBL" id="WAC10504.1"/>
    </source>
</evidence>
<feature type="chain" id="PRO_5038586787" evidence="1">
    <location>
        <begin position="24"/>
        <end position="476"/>
    </location>
</feature>
<keyword evidence="1" id="KW-0732">Signal</keyword>
<dbReference type="InterPro" id="IPR013783">
    <property type="entry name" value="Ig-like_fold"/>
</dbReference>